<dbReference type="RefSeq" id="WP_011240239.1">
    <property type="nucleotide sequence ID" value="NC_006526.2"/>
</dbReference>
<evidence type="ECO:0000313" key="2">
    <source>
        <dbReference type="EMBL" id="AAV88929.1"/>
    </source>
</evidence>
<proteinExistence type="predicted"/>
<dbReference type="eggNOG" id="COG2755">
    <property type="taxonomic scope" value="Bacteria"/>
</dbReference>
<dbReference type="HOGENOM" id="CLU_080664_0_1_5"/>
<name>H2VFL6_ZYMMO</name>
<dbReference type="EMBL" id="AE008692">
    <property type="protein sequence ID" value="AAV88929.1"/>
    <property type="molecule type" value="Genomic_DNA"/>
</dbReference>
<reference evidence="2 3" key="1">
    <citation type="journal article" date="2005" name="Nat. Biotechnol.">
        <title>The genome sequence of the ethanologenic bacterium Zymomonas mobilis ZM4.</title>
        <authorList>
            <person name="Seo J.S."/>
            <person name="Chong H."/>
            <person name="Park H.S."/>
            <person name="Yoon K.O."/>
            <person name="Jung C."/>
            <person name="Kim J.J."/>
            <person name="Hong J.H."/>
            <person name="Kim H."/>
            <person name="Kim J.H."/>
            <person name="Kil J.I."/>
            <person name="Park C.J."/>
            <person name="Oh H.M."/>
            <person name="Lee J.S."/>
            <person name="Jin S.J."/>
            <person name="Um H.W."/>
            <person name="Lee H.J."/>
            <person name="Oh S.J."/>
            <person name="Kim J.Y."/>
            <person name="Kang H.L."/>
            <person name="Lee S.Y."/>
            <person name="Lee K.J."/>
            <person name="Kang H.S."/>
        </authorList>
    </citation>
    <scope>NUCLEOTIDE SEQUENCE [LARGE SCALE GENOMIC DNA]</scope>
    <source>
        <strain evidence="3">ATCC 31821 / ZM4 / CP4</strain>
    </source>
</reference>
<evidence type="ECO:0000259" key="1">
    <source>
        <dbReference type="PROSITE" id="PS51502"/>
    </source>
</evidence>
<dbReference type="AlphaFoldDB" id="H2VFL6"/>
<dbReference type="InterPro" id="IPR011008">
    <property type="entry name" value="Dimeric_a/b-barrel"/>
</dbReference>
<keyword evidence="3" id="KW-1185">Reference proteome</keyword>
<evidence type="ECO:0000313" key="3">
    <source>
        <dbReference type="Proteomes" id="UP000001173"/>
    </source>
</evidence>
<gene>
    <name evidence="2" type="ordered locus">ZMO0305</name>
</gene>
<dbReference type="Pfam" id="PF07876">
    <property type="entry name" value="Dabb"/>
    <property type="match status" value="1"/>
</dbReference>
<dbReference type="PROSITE" id="PS51502">
    <property type="entry name" value="S_R_A_B_BARREL"/>
    <property type="match status" value="1"/>
</dbReference>
<organism evidence="2 3">
    <name type="scientific">Zymomonas mobilis subsp. mobilis (strain ATCC 31821 / ZM4 / CP4)</name>
    <dbReference type="NCBI Taxonomy" id="264203"/>
    <lineage>
        <taxon>Bacteria</taxon>
        <taxon>Pseudomonadati</taxon>
        <taxon>Pseudomonadota</taxon>
        <taxon>Alphaproteobacteria</taxon>
        <taxon>Sphingomonadales</taxon>
        <taxon>Zymomonadaceae</taxon>
        <taxon>Zymomonas</taxon>
    </lineage>
</organism>
<dbReference type="SMART" id="SM00886">
    <property type="entry name" value="Dabb"/>
    <property type="match status" value="1"/>
</dbReference>
<dbReference type="Gene3D" id="3.30.70.100">
    <property type="match status" value="1"/>
</dbReference>
<dbReference type="InterPro" id="IPR013097">
    <property type="entry name" value="Dabb"/>
</dbReference>
<reference evidence="2 3" key="2">
    <citation type="journal article" date="2009" name="Nat. Biotechnol.">
        <title>Improved genome annotation for Zymomonas mobilis.</title>
        <authorList>
            <person name="Yang S."/>
            <person name="Pappas K.M."/>
            <person name="Hauser L.J."/>
            <person name="Land M.L."/>
            <person name="Chen G.L."/>
            <person name="Hurst G.B."/>
            <person name="Pan C."/>
            <person name="Kouvelis V.N."/>
            <person name="Typas M.A."/>
            <person name="Pelletier D.A."/>
            <person name="Klingeman D.M."/>
            <person name="Chang Y.J."/>
            <person name="Samatova N.F."/>
            <person name="Brown S.D."/>
        </authorList>
    </citation>
    <scope>NUCLEOTIDE SEQUENCE [LARGE SCALE GENOMIC DNA]</scope>
    <source>
        <strain evidence="3">ATCC 31821 / ZM4 / CP4</strain>
    </source>
</reference>
<dbReference type="STRING" id="264203.ZMO0305"/>
<dbReference type="SUPFAM" id="SSF54909">
    <property type="entry name" value="Dimeric alpha+beta barrel"/>
    <property type="match status" value="1"/>
</dbReference>
<accession>H2VFL6</accession>
<sequence length="157" mass="17549">MMTSSSIEINNLLDNATIAARALLKEVGVEKFTSPDFHSGKLQHIVLFRFKKNVTEAERREVTKQFLELAKTSKRPDGQSVIVSIETGSQNSGENAGMDMDQGYIVTFNSEGDRNYYVGRPLVNDPAFFDAAHEQFKSFAGTFLEKAIVFDFKVANE</sequence>
<dbReference type="Proteomes" id="UP000001173">
    <property type="component" value="Chromosome"/>
</dbReference>
<feature type="domain" description="Stress-response A/B barrel" evidence="1">
    <location>
        <begin position="42"/>
        <end position="152"/>
    </location>
</feature>
<protein>
    <submittedName>
        <fullName evidence="2">Stress responsive alpha-beta barrel domain protein</fullName>
    </submittedName>
</protein>
<dbReference type="KEGG" id="zmo:ZMO0305"/>